<feature type="transmembrane region" description="Helical" evidence="1">
    <location>
        <begin position="51"/>
        <end position="75"/>
    </location>
</feature>
<dbReference type="AlphaFoldDB" id="A0A4Y9ZUY4"/>
<keyword evidence="3" id="KW-1185">Reference proteome</keyword>
<reference evidence="2 3" key="1">
    <citation type="submission" date="2019-02" db="EMBL/GenBank/DDBJ databases">
        <title>Genome sequencing of the rare red list fungi Hericium alpestre (H. flagellum).</title>
        <authorList>
            <person name="Buettner E."/>
            <person name="Kellner H."/>
        </authorList>
    </citation>
    <scope>NUCLEOTIDE SEQUENCE [LARGE SCALE GENOMIC DNA]</scope>
    <source>
        <strain evidence="2 3">DSM 108284</strain>
    </source>
</reference>
<dbReference type="EMBL" id="SFCI01000630">
    <property type="protein sequence ID" value="TFY78706.1"/>
    <property type="molecule type" value="Genomic_DNA"/>
</dbReference>
<sequence>MDAITSASEAEEARGLPRPASTGFSSIELFLSSPKTYLFTEVDPNAATVPLAAYCFMTGYTISFSTVFIWCGFPTGNSLRGPGHPDPFQFADQEALVSIFAFAVGASLGRIGDRMGARTRLRSLGDSCRHVTPTEATQPA</sequence>
<evidence type="ECO:0000256" key="1">
    <source>
        <dbReference type="SAM" id="Phobius"/>
    </source>
</evidence>
<gene>
    <name evidence="2" type="ORF">EWM64_g5309</name>
</gene>
<evidence type="ECO:0000313" key="3">
    <source>
        <dbReference type="Proteomes" id="UP000298061"/>
    </source>
</evidence>
<keyword evidence="1" id="KW-0472">Membrane</keyword>
<protein>
    <submittedName>
        <fullName evidence="2">Uncharacterized protein</fullName>
    </submittedName>
</protein>
<name>A0A4Y9ZUY4_9AGAM</name>
<organism evidence="2 3">
    <name type="scientific">Hericium alpestre</name>
    <dbReference type="NCBI Taxonomy" id="135208"/>
    <lineage>
        <taxon>Eukaryota</taxon>
        <taxon>Fungi</taxon>
        <taxon>Dikarya</taxon>
        <taxon>Basidiomycota</taxon>
        <taxon>Agaricomycotina</taxon>
        <taxon>Agaricomycetes</taxon>
        <taxon>Russulales</taxon>
        <taxon>Hericiaceae</taxon>
        <taxon>Hericium</taxon>
    </lineage>
</organism>
<evidence type="ECO:0000313" key="2">
    <source>
        <dbReference type="EMBL" id="TFY78706.1"/>
    </source>
</evidence>
<keyword evidence="1" id="KW-1133">Transmembrane helix</keyword>
<accession>A0A4Y9ZUY4</accession>
<feature type="transmembrane region" description="Helical" evidence="1">
    <location>
        <begin position="95"/>
        <end position="112"/>
    </location>
</feature>
<dbReference type="STRING" id="135208.A0A4Y9ZUY4"/>
<proteinExistence type="predicted"/>
<dbReference type="Proteomes" id="UP000298061">
    <property type="component" value="Unassembled WGS sequence"/>
</dbReference>
<keyword evidence="1" id="KW-0812">Transmembrane</keyword>
<comment type="caution">
    <text evidence="2">The sequence shown here is derived from an EMBL/GenBank/DDBJ whole genome shotgun (WGS) entry which is preliminary data.</text>
</comment>
<dbReference type="OrthoDB" id="5288586at2759"/>